<evidence type="ECO:0008006" key="4">
    <source>
        <dbReference type="Google" id="ProtNLM"/>
    </source>
</evidence>
<feature type="region of interest" description="Disordered" evidence="1">
    <location>
        <begin position="29"/>
        <end position="59"/>
    </location>
</feature>
<dbReference type="AlphaFoldDB" id="A0A401WA00"/>
<organism evidence="2 3">
    <name type="scientific">Streptomyces paromomycinus</name>
    <name type="common">Streptomyces rimosus subsp. paromomycinus</name>
    <dbReference type="NCBI Taxonomy" id="92743"/>
    <lineage>
        <taxon>Bacteria</taxon>
        <taxon>Bacillati</taxon>
        <taxon>Actinomycetota</taxon>
        <taxon>Actinomycetes</taxon>
        <taxon>Kitasatosporales</taxon>
        <taxon>Streptomycetaceae</taxon>
        <taxon>Streptomyces</taxon>
    </lineage>
</organism>
<gene>
    <name evidence="2" type="ORF">GKJPGBOP_05885</name>
</gene>
<feature type="compositionally biased region" description="Low complexity" evidence="1">
    <location>
        <begin position="45"/>
        <end position="56"/>
    </location>
</feature>
<keyword evidence="3" id="KW-1185">Reference proteome</keyword>
<dbReference type="EMBL" id="BHZD01000001">
    <property type="protein sequence ID" value="GCD46138.1"/>
    <property type="molecule type" value="Genomic_DNA"/>
</dbReference>
<protein>
    <recommendedName>
        <fullName evidence="4">Lipoprotein</fullName>
    </recommendedName>
</protein>
<name>A0A401WA00_STREY</name>
<dbReference type="RefSeq" id="WP_125056568.1">
    <property type="nucleotide sequence ID" value="NZ_BHZD01000001.1"/>
</dbReference>
<accession>A0A401WA00</accession>
<evidence type="ECO:0000313" key="3">
    <source>
        <dbReference type="Proteomes" id="UP000286746"/>
    </source>
</evidence>
<sequence>MRIRFAAAGLIVGAVALTGCMGVPKYEATPAPASAAPEKAEPEAAESPSKAAAAGGEAEDDVKVTGCSVDGATGWPAAKLLITNRTERTFNYMVQVEFVDASGTRIGTGAAAENNLASGQRAKATAQGFVKASGSIKCRVTDVQRYSL</sequence>
<dbReference type="NCBIfam" id="NF038353">
    <property type="entry name" value="FxLYD_dom"/>
    <property type="match status" value="1"/>
</dbReference>
<dbReference type="Proteomes" id="UP000286746">
    <property type="component" value="Unassembled WGS sequence"/>
</dbReference>
<reference evidence="2 3" key="1">
    <citation type="submission" date="2018-11" db="EMBL/GenBank/DDBJ databases">
        <title>Whole genome sequence of Streptomyces paromomycinus NBRC 15454(T).</title>
        <authorList>
            <person name="Komaki H."/>
            <person name="Tamura T."/>
        </authorList>
    </citation>
    <scope>NUCLEOTIDE SEQUENCE [LARGE SCALE GENOMIC DNA]</scope>
    <source>
        <strain evidence="2 3">NBRC 15454</strain>
    </source>
</reference>
<dbReference type="PROSITE" id="PS51257">
    <property type="entry name" value="PROKAR_LIPOPROTEIN"/>
    <property type="match status" value="1"/>
</dbReference>
<proteinExistence type="predicted"/>
<evidence type="ECO:0000256" key="1">
    <source>
        <dbReference type="SAM" id="MobiDB-lite"/>
    </source>
</evidence>
<dbReference type="InterPro" id="IPR047676">
    <property type="entry name" value="FxLYD_dom"/>
</dbReference>
<evidence type="ECO:0000313" key="2">
    <source>
        <dbReference type="EMBL" id="GCD46138.1"/>
    </source>
</evidence>
<comment type="caution">
    <text evidence="2">The sequence shown here is derived from an EMBL/GenBank/DDBJ whole genome shotgun (WGS) entry which is preliminary data.</text>
</comment>